<dbReference type="Pfam" id="PF13692">
    <property type="entry name" value="Glyco_trans_1_4"/>
    <property type="match status" value="1"/>
</dbReference>
<keyword evidence="2" id="KW-1185">Reference proteome</keyword>
<comment type="caution">
    <text evidence="1">The sequence shown here is derived from an EMBL/GenBank/DDBJ whole genome shotgun (WGS) entry which is preliminary data.</text>
</comment>
<evidence type="ECO:0000313" key="1">
    <source>
        <dbReference type="EMBL" id="MBE9403496.1"/>
    </source>
</evidence>
<accession>A0ABR9VZ92</accession>
<sequence>MADRGWQVSRLNRPLGFSTAERVEMLQKPWRAGLLAARLADRWTRLALGSLRFRGAAAPDAVMVGYMGHFDVLLARLLFPRTPIVLDHLIFAAGTASDRGAKGTLLLSALRLLDRIALGAADVIVGDTAEHQARLTPVQQERAVIAAVGAPEAWFEVAHGRRSQGPLRIVFFGLFTPLQGTPTIARALRRLHDRDVPFRATLIGSGQDHAECRRILEGVDEVQWVPWVDGADLPALVADHDVCLGITGTTPKAADVVPNKVYQGIAARCVDITSDTAPQRRVLADAAVLVPAGDDDAMASALQTLANDSSALDSARERSERARDRFRPHEVVADLEARLCAVR</sequence>
<dbReference type="SUPFAM" id="SSF53756">
    <property type="entry name" value="UDP-Glycosyltransferase/glycogen phosphorylase"/>
    <property type="match status" value="1"/>
</dbReference>
<dbReference type="Proteomes" id="UP000644727">
    <property type="component" value="Unassembled WGS sequence"/>
</dbReference>
<name>A0ABR9VZ92_9MICO</name>
<dbReference type="EMBL" id="JADEYR010000003">
    <property type="protein sequence ID" value="MBE9403496.1"/>
    <property type="molecule type" value="Genomic_DNA"/>
</dbReference>
<proteinExistence type="predicted"/>
<evidence type="ECO:0000313" key="2">
    <source>
        <dbReference type="Proteomes" id="UP000644727"/>
    </source>
</evidence>
<reference evidence="1 2" key="1">
    <citation type="submission" date="2020-10" db="EMBL/GenBank/DDBJ databases">
        <title>Draft genome and description of Brachybacterium epidermidis sp nov.</title>
        <authorList>
            <person name="Boxberger M."/>
            <person name="La Scola B."/>
        </authorList>
    </citation>
    <scope>NUCLEOTIDE SEQUENCE [LARGE SCALE GENOMIC DNA]</scope>
    <source>
        <strain evidence="1 2">Marseille-Q2903</strain>
    </source>
</reference>
<protein>
    <submittedName>
        <fullName evidence="1">Glycosyltransferase</fullName>
    </submittedName>
</protein>
<organism evidence="1 2">
    <name type="scientific">Brachybacterium epidermidis</name>
    <dbReference type="NCBI Taxonomy" id="2781983"/>
    <lineage>
        <taxon>Bacteria</taxon>
        <taxon>Bacillati</taxon>
        <taxon>Actinomycetota</taxon>
        <taxon>Actinomycetes</taxon>
        <taxon>Micrococcales</taxon>
        <taxon>Dermabacteraceae</taxon>
        <taxon>Brachybacterium</taxon>
    </lineage>
</organism>
<gene>
    <name evidence="1" type="ORF">IOE58_04600</name>
</gene>
<dbReference type="Gene3D" id="3.40.50.2000">
    <property type="entry name" value="Glycogen Phosphorylase B"/>
    <property type="match status" value="1"/>
</dbReference>